<dbReference type="InterPro" id="IPR050250">
    <property type="entry name" value="Macrolide_Exporter_MacB"/>
</dbReference>
<evidence type="ECO:0000256" key="1">
    <source>
        <dbReference type="ARBA" id="ARBA00004651"/>
    </source>
</evidence>
<dbReference type="PANTHER" id="PTHR30572:SF4">
    <property type="entry name" value="ABC TRANSPORTER PERMEASE YTRF"/>
    <property type="match status" value="1"/>
</dbReference>
<feature type="transmembrane region" description="Helical" evidence="7">
    <location>
        <begin position="678"/>
        <end position="702"/>
    </location>
</feature>
<keyword evidence="5 7" id="KW-0472">Membrane</keyword>
<dbReference type="Pfam" id="PF02687">
    <property type="entry name" value="FtsX"/>
    <property type="match status" value="2"/>
</dbReference>
<keyword evidence="3 7" id="KW-0812">Transmembrane</keyword>
<dbReference type="InterPro" id="IPR025857">
    <property type="entry name" value="MacB_PCD"/>
</dbReference>
<evidence type="ECO:0000313" key="11">
    <source>
        <dbReference type="Proteomes" id="UP000664904"/>
    </source>
</evidence>
<feature type="transmembrane region" description="Helical" evidence="7">
    <location>
        <begin position="431"/>
        <end position="451"/>
    </location>
</feature>
<evidence type="ECO:0000256" key="5">
    <source>
        <dbReference type="ARBA" id="ARBA00023136"/>
    </source>
</evidence>
<feature type="transmembrane region" description="Helical" evidence="7">
    <location>
        <begin position="20"/>
        <end position="41"/>
    </location>
</feature>
<feature type="domain" description="MacB-like periplasmic core" evidence="9">
    <location>
        <begin position="443"/>
        <end position="641"/>
    </location>
</feature>
<feature type="domain" description="ABC3 transporter permease C-terminal" evidence="8">
    <location>
        <begin position="292"/>
        <end position="400"/>
    </location>
</feature>
<dbReference type="RefSeq" id="WP_208844885.1">
    <property type="nucleotide sequence ID" value="NZ_CP072135.1"/>
</dbReference>
<keyword evidence="4 7" id="KW-1133">Transmembrane helix</keyword>
<keyword evidence="10" id="KW-0614">Plasmid</keyword>
<evidence type="ECO:0000256" key="7">
    <source>
        <dbReference type="SAM" id="Phobius"/>
    </source>
</evidence>
<feature type="transmembrane region" description="Helical" evidence="7">
    <location>
        <begin position="335"/>
        <end position="357"/>
    </location>
</feature>
<evidence type="ECO:0000256" key="2">
    <source>
        <dbReference type="ARBA" id="ARBA00022475"/>
    </source>
</evidence>
<dbReference type="GO" id="GO:0005886">
    <property type="term" value="C:plasma membrane"/>
    <property type="evidence" value="ECO:0007669"/>
    <property type="project" value="UniProtKB-SubCell"/>
</dbReference>
<keyword evidence="2" id="KW-1003">Cell membrane</keyword>
<accession>A0A975DMR3</accession>
<dbReference type="PANTHER" id="PTHR30572">
    <property type="entry name" value="MEMBRANE COMPONENT OF TRANSPORTER-RELATED"/>
    <property type="match status" value="1"/>
</dbReference>
<feature type="transmembrane region" description="Helical" evidence="7">
    <location>
        <begin position="768"/>
        <end position="790"/>
    </location>
</feature>
<reference evidence="10" key="1">
    <citation type="submission" date="2021-03" db="EMBL/GenBank/DDBJ databases">
        <title>Complete Genome of Pseudoalteromonas xiamenensis STKMTI.2, a new potential marine bacterium producing anti-Vibrio compounds.</title>
        <authorList>
            <person name="Handayani D.P."/>
            <person name="Isnansetyo A."/>
            <person name="Istiqomah I."/>
            <person name="Jumina J."/>
        </authorList>
    </citation>
    <scope>NUCLEOTIDE SEQUENCE</scope>
    <source>
        <strain evidence="10">STKMTI.2</strain>
        <plasmid evidence="10">unnamed5</plasmid>
    </source>
</reference>
<evidence type="ECO:0000313" key="10">
    <source>
        <dbReference type="EMBL" id="QTH73266.1"/>
    </source>
</evidence>
<dbReference type="InterPro" id="IPR003838">
    <property type="entry name" value="ABC3_permease_C"/>
</dbReference>
<dbReference type="AlphaFoldDB" id="A0A975DMR3"/>
<comment type="similarity">
    <text evidence="6">Belongs to the ABC-4 integral membrane protein family.</text>
</comment>
<sequence>MSFYPILKQVVAGLRKNPTFSVTMILTLALTLGALLAAINLNQVVLFKPLPYKSPEQLYLLQQNLQSEGKNNIGGQLEAPQVAMYKQAKESNQSAAMIKQQQGQVTSDASQPVESALYVTSEYFSLLGLPLHLGNDFSPSAWYTEALPEVVLSYEYWQRQYAGSPAVIGQTLEFNKIAYRIIGVMADKVEDPAPSAPYGPAALYLPMSNQVLNDQKWTNASKSLTTIQRIDTPSLVQSTQAQFTNVMQQTLANHSDIAKTFDGYQLLAHFTPLEEAIRGDSARITIAVFAGATTLLVIALANIINLYLSHLIKQQQTLAICASIGAKPNQLFTRIFLEASVLTVTASALGLLVAAWLLELTKSLAKESVHRLVELGLNWQVSLVALFCALLLALILAFFAKKTIRYHELKSHLSGSGKGTQKQISAQLRNGLIASQVALTGVMLIASSSVLHSALSLANHPLGVDVTNTYSAQIVTAGEDLSKDGKMALINEVQQTLNNHPKIAQTARSFVSPIRRGNFSSPLVTEDGQHQGVFGFNAVDENYFPMLKQAVISGRNFAPDEIVDKAKVIIVSRALAMQVFGTTEVIGKRLGFRTENLFEIVGVVDDHYNAFTHSQFTGYVYWPYSTLRLNLMIRTKEGQTLSRKEVIDIVNQVNANSTVLEFLDVTQASEDLVFHHKLAAALSSGLSILALGLACAGIFGVVSYGTQMRRFELGVRMALGAKPKRILAMVVREALKPLFTGIVVAFVLSIGSYSLFNDLFALYAKPQLAQVAVAVAVLFGFCYLACVIPVKQIIKADPISALRNE</sequence>
<evidence type="ECO:0000256" key="6">
    <source>
        <dbReference type="ARBA" id="ARBA00038076"/>
    </source>
</evidence>
<feature type="transmembrane region" description="Helical" evidence="7">
    <location>
        <begin position="286"/>
        <end position="308"/>
    </location>
</feature>
<feature type="domain" description="MacB-like periplasmic core" evidence="9">
    <location>
        <begin position="21"/>
        <end position="244"/>
    </location>
</feature>
<organism evidence="10 11">
    <name type="scientific">Pseudoalteromonas xiamenensis</name>
    <dbReference type="NCBI Taxonomy" id="882626"/>
    <lineage>
        <taxon>Bacteria</taxon>
        <taxon>Pseudomonadati</taxon>
        <taxon>Pseudomonadota</taxon>
        <taxon>Gammaproteobacteria</taxon>
        <taxon>Alteromonadales</taxon>
        <taxon>Pseudoalteromonadaceae</taxon>
        <taxon>Pseudoalteromonas</taxon>
    </lineage>
</organism>
<proteinExistence type="inferred from homology"/>
<gene>
    <name evidence="10" type="ORF">J5O05_21040</name>
</gene>
<dbReference type="Pfam" id="PF12704">
    <property type="entry name" value="MacB_PCD"/>
    <property type="match status" value="2"/>
</dbReference>
<feature type="transmembrane region" description="Helical" evidence="7">
    <location>
        <begin position="734"/>
        <end position="756"/>
    </location>
</feature>
<evidence type="ECO:0000259" key="8">
    <source>
        <dbReference type="Pfam" id="PF02687"/>
    </source>
</evidence>
<name>A0A975DMR3_9GAMM</name>
<feature type="transmembrane region" description="Helical" evidence="7">
    <location>
        <begin position="377"/>
        <end position="400"/>
    </location>
</feature>
<protein>
    <submittedName>
        <fullName evidence="10">ABC transporter permease</fullName>
    </submittedName>
</protein>
<dbReference type="EMBL" id="CP072135">
    <property type="protein sequence ID" value="QTH73266.1"/>
    <property type="molecule type" value="Genomic_DNA"/>
</dbReference>
<feature type="domain" description="ABC3 transporter permease C-terminal" evidence="8">
    <location>
        <begin position="686"/>
        <end position="798"/>
    </location>
</feature>
<dbReference type="Proteomes" id="UP000664904">
    <property type="component" value="Plasmid unnamed5"/>
</dbReference>
<evidence type="ECO:0000259" key="9">
    <source>
        <dbReference type="Pfam" id="PF12704"/>
    </source>
</evidence>
<keyword evidence="11" id="KW-1185">Reference proteome</keyword>
<dbReference type="KEGG" id="pxi:J5O05_21040"/>
<geneLocation type="plasmid" evidence="10 11">
    <name>unnamed5</name>
</geneLocation>
<comment type="subcellular location">
    <subcellularLocation>
        <location evidence="1">Cell membrane</location>
        <topology evidence="1">Multi-pass membrane protein</topology>
    </subcellularLocation>
</comment>
<evidence type="ECO:0000256" key="3">
    <source>
        <dbReference type="ARBA" id="ARBA00022692"/>
    </source>
</evidence>
<evidence type="ECO:0000256" key="4">
    <source>
        <dbReference type="ARBA" id="ARBA00022989"/>
    </source>
</evidence>
<dbReference type="GO" id="GO:0022857">
    <property type="term" value="F:transmembrane transporter activity"/>
    <property type="evidence" value="ECO:0007669"/>
    <property type="project" value="TreeGrafter"/>
</dbReference>